<evidence type="ECO:0000313" key="2">
    <source>
        <dbReference type="Proteomes" id="UP001628156"/>
    </source>
</evidence>
<dbReference type="Proteomes" id="UP001628156">
    <property type="component" value="Unassembled WGS sequence"/>
</dbReference>
<accession>A0ABQ0DZC2</accession>
<keyword evidence="2" id="KW-1185">Reference proteome</keyword>
<name>A0ABQ0DZC2_9EUKA</name>
<dbReference type="EMBL" id="BAAFRS010000380">
    <property type="protein sequence ID" value="GAB1228219.1"/>
    <property type="molecule type" value="Genomic_DNA"/>
</dbReference>
<organism evidence="1 2">
    <name type="scientific">Entamoeba nuttalli</name>
    <dbReference type="NCBI Taxonomy" id="412467"/>
    <lineage>
        <taxon>Eukaryota</taxon>
        <taxon>Amoebozoa</taxon>
        <taxon>Evosea</taxon>
        <taxon>Archamoebae</taxon>
        <taxon>Mastigamoebida</taxon>
        <taxon>Entamoebidae</taxon>
        <taxon>Entamoeba</taxon>
    </lineage>
</organism>
<reference evidence="1 2" key="1">
    <citation type="journal article" date="2019" name="PLoS Negl. Trop. Dis.">
        <title>Whole genome sequencing of Entamoeba nuttalli reveals mammalian host-related molecular signatures and a novel octapeptide-repeat surface protein.</title>
        <authorList>
            <person name="Tanaka M."/>
            <person name="Makiuchi T."/>
            <person name="Komiyama T."/>
            <person name="Shiina T."/>
            <person name="Osaki K."/>
            <person name="Tachibana H."/>
        </authorList>
    </citation>
    <scope>NUCLEOTIDE SEQUENCE [LARGE SCALE GENOMIC DNA]</scope>
    <source>
        <strain evidence="1 2">P19-061405</strain>
    </source>
</reference>
<proteinExistence type="predicted"/>
<gene>
    <name evidence="1" type="ORF">ENUP19_0380G0047</name>
</gene>
<evidence type="ECO:0000313" key="1">
    <source>
        <dbReference type="EMBL" id="GAB1228219.1"/>
    </source>
</evidence>
<comment type="caution">
    <text evidence="1">The sequence shown here is derived from an EMBL/GenBank/DDBJ whole genome shotgun (WGS) entry which is preliminary data.</text>
</comment>
<protein>
    <submittedName>
        <fullName evidence="1">Uncharacterized protein</fullName>
    </submittedName>
</protein>
<sequence length="209" mass="24321">MFPNIDLGKLPPKSDDIDEMLEIEHEMIVNALTYFPNSFNFNIEPNSEKHTITIKGSYWDVGCKIGLTVCGWKNGFYKDCLFSPDESNFEKTFSYIEDGYYDALIIKDDLIKRKEAVYIGKPIKFKVTQCLIDAVDIELERAKETSCIVIYQDSTIIKTKRVLVGTTKLRIKLNKKHNTKHIYVFKYYQNCFTRIDKDVPYNALEIITL</sequence>